<dbReference type="Pfam" id="PF01569">
    <property type="entry name" value="PAP2"/>
    <property type="match status" value="1"/>
</dbReference>
<feature type="transmembrane region" description="Helical" evidence="2">
    <location>
        <begin position="272"/>
        <end position="294"/>
    </location>
</feature>
<organism evidence="5 6">
    <name type="scientific">Scopulibacillus cellulosilyticus</name>
    <dbReference type="NCBI Taxonomy" id="2665665"/>
    <lineage>
        <taxon>Bacteria</taxon>
        <taxon>Bacillati</taxon>
        <taxon>Bacillota</taxon>
        <taxon>Bacilli</taxon>
        <taxon>Bacillales</taxon>
        <taxon>Sporolactobacillaceae</taxon>
        <taxon>Scopulibacillus</taxon>
    </lineage>
</organism>
<feature type="domain" description="VTT" evidence="4">
    <location>
        <begin position="29"/>
        <end position="154"/>
    </location>
</feature>
<feature type="transmembrane region" description="Helical" evidence="2">
    <location>
        <begin position="47"/>
        <end position="70"/>
    </location>
</feature>
<feature type="transmembrane region" description="Helical" evidence="2">
    <location>
        <begin position="136"/>
        <end position="157"/>
    </location>
</feature>
<evidence type="ECO:0000259" key="4">
    <source>
        <dbReference type="Pfam" id="PF09335"/>
    </source>
</evidence>
<dbReference type="Proteomes" id="UP001596505">
    <property type="component" value="Unassembled WGS sequence"/>
</dbReference>
<accession>A0ABW2PRS3</accession>
<evidence type="ECO:0000256" key="2">
    <source>
        <dbReference type="SAM" id="Phobius"/>
    </source>
</evidence>
<dbReference type="Gene3D" id="1.20.144.10">
    <property type="entry name" value="Phosphatidic acid phosphatase type 2/haloperoxidase"/>
    <property type="match status" value="1"/>
</dbReference>
<feature type="transmembrane region" description="Helical" evidence="2">
    <location>
        <begin position="368"/>
        <end position="388"/>
    </location>
</feature>
<protein>
    <submittedName>
        <fullName evidence="5">VTT domain-containing protein</fullName>
    </submittedName>
</protein>
<dbReference type="InterPro" id="IPR032816">
    <property type="entry name" value="VTT_dom"/>
</dbReference>
<comment type="similarity">
    <text evidence="1">Belongs to the DedA family.</text>
</comment>
<feature type="domain" description="Phosphatidic acid phosphatase type 2/haloperoxidase" evidence="3">
    <location>
        <begin position="339"/>
        <end position="413"/>
    </location>
</feature>
<evidence type="ECO:0000313" key="5">
    <source>
        <dbReference type="EMBL" id="MFC7392052.1"/>
    </source>
</evidence>
<feature type="transmembrane region" description="Helical" evidence="2">
    <location>
        <begin position="338"/>
        <end position="362"/>
    </location>
</feature>
<dbReference type="InterPro" id="IPR036938">
    <property type="entry name" value="PAP2/HPO_sf"/>
</dbReference>
<dbReference type="InterPro" id="IPR000326">
    <property type="entry name" value="PAP2/HPO"/>
</dbReference>
<dbReference type="Pfam" id="PF09335">
    <property type="entry name" value="VTT_dom"/>
    <property type="match status" value="1"/>
</dbReference>
<comment type="caution">
    <text evidence="5">The sequence shown here is derived from an EMBL/GenBank/DDBJ whole genome shotgun (WGS) entry which is preliminary data.</text>
</comment>
<dbReference type="EMBL" id="JBHTCO010000004">
    <property type="protein sequence ID" value="MFC7392052.1"/>
    <property type="molecule type" value="Genomic_DNA"/>
</dbReference>
<evidence type="ECO:0000313" key="6">
    <source>
        <dbReference type="Proteomes" id="UP001596505"/>
    </source>
</evidence>
<feature type="transmembrane region" description="Helical" evidence="2">
    <location>
        <begin position="400"/>
        <end position="421"/>
    </location>
</feature>
<feature type="transmembrane region" description="Helical" evidence="2">
    <location>
        <begin position="218"/>
        <end position="237"/>
    </location>
</feature>
<dbReference type="PANTHER" id="PTHR42709:SF9">
    <property type="entry name" value="ALKALINE PHOSPHATASE LIKE PROTEIN"/>
    <property type="match status" value="1"/>
</dbReference>
<keyword evidence="2" id="KW-0812">Transmembrane</keyword>
<sequence>MQFITTWVEHYGYIVLFISLMLELLALPLPGDFIMGYAGVLAFQGKLNWILCIGVAALGSCIGMTISYWIGYKLAPLFYKHGHRIHMGPDRLEKMSRWFNNFGNKLLVIVCFIPGVRHFTGYFSGITHISFRKYALYAYIGAFLWTGTFISLGKLFGPQWEQFHSSIKKYFLIGSIIVIIILALFYLFRYYKLQIKEYIISFLGRGVKRFHSLRRLRLLIIGAMILFIGFIFLIGSLTENYLNNEFKQFDTIVMTLISLIFGERFKHVMNQFILLTSVKVLTVLIVLTFLWILIKGRERFIEVSFLIIVVIGGEIYEECIRRLFHYLHPVHRALTKSILYPFPSEQMLTAFILYGFSAFLLVRHAKSAWLHTFAFIAFLIILLLIGLSRIYFKIQYPSDVVAGYAFGGVWLSLNILVMELFRFSHRLKKVKAIL</sequence>
<dbReference type="InterPro" id="IPR051311">
    <property type="entry name" value="DedA_domain"/>
</dbReference>
<gene>
    <name evidence="5" type="ORF">ACFQRG_03580</name>
</gene>
<dbReference type="PANTHER" id="PTHR42709">
    <property type="entry name" value="ALKALINE PHOSPHATASE LIKE PROTEIN"/>
    <property type="match status" value="1"/>
</dbReference>
<keyword evidence="2" id="KW-1133">Transmembrane helix</keyword>
<feature type="transmembrane region" description="Helical" evidence="2">
    <location>
        <begin position="12"/>
        <end position="35"/>
    </location>
</feature>
<proteinExistence type="inferred from homology"/>
<keyword evidence="2" id="KW-0472">Membrane</keyword>
<keyword evidence="6" id="KW-1185">Reference proteome</keyword>
<name>A0ABW2PRS3_9BACL</name>
<dbReference type="SUPFAM" id="SSF48317">
    <property type="entry name" value="Acid phosphatase/Vanadium-dependent haloperoxidase"/>
    <property type="match status" value="1"/>
</dbReference>
<evidence type="ECO:0000259" key="3">
    <source>
        <dbReference type="Pfam" id="PF01569"/>
    </source>
</evidence>
<feature type="transmembrane region" description="Helical" evidence="2">
    <location>
        <begin position="300"/>
        <end position="317"/>
    </location>
</feature>
<dbReference type="RefSeq" id="WP_380963680.1">
    <property type="nucleotide sequence ID" value="NZ_JBHTCO010000004.1"/>
</dbReference>
<evidence type="ECO:0000256" key="1">
    <source>
        <dbReference type="ARBA" id="ARBA00010792"/>
    </source>
</evidence>
<reference evidence="6" key="1">
    <citation type="journal article" date="2019" name="Int. J. Syst. Evol. Microbiol.">
        <title>The Global Catalogue of Microorganisms (GCM) 10K type strain sequencing project: providing services to taxonomists for standard genome sequencing and annotation.</title>
        <authorList>
            <consortium name="The Broad Institute Genomics Platform"/>
            <consortium name="The Broad Institute Genome Sequencing Center for Infectious Disease"/>
            <person name="Wu L."/>
            <person name="Ma J."/>
        </authorList>
    </citation>
    <scope>NUCLEOTIDE SEQUENCE [LARGE SCALE GENOMIC DNA]</scope>
    <source>
        <strain evidence="6">CGMCC 1.16305</strain>
    </source>
</reference>
<feature type="transmembrane region" description="Helical" evidence="2">
    <location>
        <begin position="169"/>
        <end position="188"/>
    </location>
</feature>